<comment type="caution">
    <text evidence="6">The sequence shown here is derived from an EMBL/GenBank/DDBJ whole genome shotgun (WGS) entry which is preliminary data.</text>
</comment>
<dbReference type="Pfam" id="PF02633">
    <property type="entry name" value="Creatininase"/>
    <property type="match status" value="1"/>
</dbReference>
<keyword evidence="2" id="KW-0479">Metal-binding</keyword>
<evidence type="ECO:0000256" key="5">
    <source>
        <dbReference type="ARBA" id="ARBA00024029"/>
    </source>
</evidence>
<proteinExistence type="inferred from homology"/>
<keyword evidence="4" id="KW-0862">Zinc</keyword>
<sequence length="211" mass="21583">MTRLADATSPETAGAGLVLVPLGSTEQHGPHLPLDTDTAIAVAVAEGVAAEVGDTWVAPAISYGSSGEHQSFAGTASIGTEALTHQVVELVRSLRTWAGRVVVVNAHGGNVTALNASDEIEWVPCATEEVDLHAGLTETSLMLHLRPQSVRLDRAEAGNTQPLSEILPAMMTGGVEAVSANGVLGDPTGASAAEGARVLKAMVADVLRRLG</sequence>
<dbReference type="PANTHER" id="PTHR35005">
    <property type="entry name" value="3-DEHYDRO-SCYLLO-INOSOSE HYDROLASE"/>
    <property type="match status" value="1"/>
</dbReference>
<evidence type="ECO:0000256" key="4">
    <source>
        <dbReference type="ARBA" id="ARBA00022833"/>
    </source>
</evidence>
<dbReference type="Proteomes" id="UP000551501">
    <property type="component" value="Unassembled WGS sequence"/>
</dbReference>
<reference evidence="6 7" key="1">
    <citation type="submission" date="2020-08" db="EMBL/GenBank/DDBJ databases">
        <title>Sequencing the genomes of 1000 actinobacteria strains.</title>
        <authorList>
            <person name="Klenk H.-P."/>
        </authorList>
    </citation>
    <scope>NUCLEOTIDE SEQUENCE [LARGE SCALE GENOMIC DNA]</scope>
    <source>
        <strain evidence="6 7">DSM 45298</strain>
    </source>
</reference>
<dbReference type="AlphaFoldDB" id="A0A840F6L3"/>
<dbReference type="RefSeq" id="WP_183373307.1">
    <property type="nucleotide sequence ID" value="NZ_BAABHL010000091.1"/>
</dbReference>
<comment type="cofactor">
    <cofactor evidence="1">
        <name>Zn(2+)</name>
        <dbReference type="ChEBI" id="CHEBI:29105"/>
    </cofactor>
</comment>
<accession>A0A840F6L3</accession>
<dbReference type="SUPFAM" id="SSF102215">
    <property type="entry name" value="Creatininase"/>
    <property type="match status" value="1"/>
</dbReference>
<dbReference type="EMBL" id="JACIFP010000002">
    <property type="protein sequence ID" value="MBB4138048.1"/>
    <property type="molecule type" value="Genomic_DNA"/>
</dbReference>
<dbReference type="GO" id="GO:0016811">
    <property type="term" value="F:hydrolase activity, acting on carbon-nitrogen (but not peptide) bonds, in linear amides"/>
    <property type="evidence" value="ECO:0007669"/>
    <property type="project" value="TreeGrafter"/>
</dbReference>
<keyword evidence="3 6" id="KW-0378">Hydrolase</keyword>
<evidence type="ECO:0000256" key="2">
    <source>
        <dbReference type="ARBA" id="ARBA00022723"/>
    </source>
</evidence>
<name>A0A840F6L3_9ACTN</name>
<evidence type="ECO:0000313" key="7">
    <source>
        <dbReference type="Proteomes" id="UP000551501"/>
    </source>
</evidence>
<evidence type="ECO:0000256" key="1">
    <source>
        <dbReference type="ARBA" id="ARBA00001947"/>
    </source>
</evidence>
<dbReference type="GO" id="GO:0009231">
    <property type="term" value="P:riboflavin biosynthetic process"/>
    <property type="evidence" value="ECO:0007669"/>
    <property type="project" value="TreeGrafter"/>
</dbReference>
<dbReference type="NCBIfam" id="TIGR03964">
    <property type="entry name" value="mycofact_creat"/>
    <property type="match status" value="1"/>
</dbReference>
<dbReference type="GO" id="GO:0046872">
    <property type="term" value="F:metal ion binding"/>
    <property type="evidence" value="ECO:0007669"/>
    <property type="project" value="UniProtKB-KW"/>
</dbReference>
<evidence type="ECO:0000256" key="3">
    <source>
        <dbReference type="ARBA" id="ARBA00022801"/>
    </source>
</evidence>
<dbReference type="InterPro" id="IPR003785">
    <property type="entry name" value="Creatininase/forma_Hydrolase"/>
</dbReference>
<dbReference type="Gene3D" id="3.40.50.10310">
    <property type="entry name" value="Creatininase"/>
    <property type="match status" value="1"/>
</dbReference>
<dbReference type="PANTHER" id="PTHR35005:SF1">
    <property type="entry name" value="2-AMINO-5-FORMYLAMINO-6-RIBOSYLAMINOPYRIMIDIN-4(3H)-ONE 5'-MONOPHOSPHATE DEFORMYLASE"/>
    <property type="match status" value="1"/>
</dbReference>
<dbReference type="InterPro" id="IPR023871">
    <property type="entry name" value="MftE"/>
</dbReference>
<comment type="similarity">
    <text evidence="5">Belongs to the creatininase superfamily.</text>
</comment>
<evidence type="ECO:0000313" key="6">
    <source>
        <dbReference type="EMBL" id="MBB4138048.1"/>
    </source>
</evidence>
<protein>
    <submittedName>
        <fullName evidence="6">Creatinine amidohydrolase</fullName>
        <ecNumber evidence="6">3.5.2.10</ecNumber>
    </submittedName>
</protein>
<keyword evidence="7" id="KW-1185">Reference proteome</keyword>
<dbReference type="InterPro" id="IPR024087">
    <property type="entry name" value="Creatininase-like_sf"/>
</dbReference>
<dbReference type="GO" id="GO:0047789">
    <property type="term" value="F:creatininase activity"/>
    <property type="evidence" value="ECO:0007669"/>
    <property type="project" value="UniProtKB-EC"/>
</dbReference>
<dbReference type="EC" id="3.5.2.10" evidence="6"/>
<gene>
    <name evidence="6" type="ORF">BKA16_004673</name>
</gene>
<organism evidence="6 7">
    <name type="scientific">Gordonia humi</name>
    <dbReference type="NCBI Taxonomy" id="686429"/>
    <lineage>
        <taxon>Bacteria</taxon>
        <taxon>Bacillati</taxon>
        <taxon>Actinomycetota</taxon>
        <taxon>Actinomycetes</taxon>
        <taxon>Mycobacteriales</taxon>
        <taxon>Gordoniaceae</taxon>
        <taxon>Gordonia</taxon>
    </lineage>
</organism>